<evidence type="ECO:0000256" key="4">
    <source>
        <dbReference type="PROSITE-ProRule" id="PRU00134"/>
    </source>
</evidence>
<keyword evidence="2 4" id="KW-0863">Zinc-finger</keyword>
<dbReference type="Proteomes" id="UP000807469">
    <property type="component" value="Unassembled WGS sequence"/>
</dbReference>
<dbReference type="PROSITE" id="PS50865">
    <property type="entry name" value="ZF_MYND_2"/>
    <property type="match status" value="1"/>
</dbReference>
<reference evidence="7" key="1">
    <citation type="submission" date="2020-11" db="EMBL/GenBank/DDBJ databases">
        <authorList>
            <consortium name="DOE Joint Genome Institute"/>
            <person name="Ahrendt S."/>
            <person name="Riley R."/>
            <person name="Andreopoulos W."/>
            <person name="Labutti K."/>
            <person name="Pangilinan J."/>
            <person name="Ruiz-Duenas F.J."/>
            <person name="Barrasa J.M."/>
            <person name="Sanchez-Garcia M."/>
            <person name="Camarero S."/>
            <person name="Miyauchi S."/>
            <person name="Serrano A."/>
            <person name="Linde D."/>
            <person name="Babiker R."/>
            <person name="Drula E."/>
            <person name="Ayuso-Fernandez I."/>
            <person name="Pacheco R."/>
            <person name="Padilla G."/>
            <person name="Ferreira P."/>
            <person name="Barriuso J."/>
            <person name="Kellner H."/>
            <person name="Castanera R."/>
            <person name="Alfaro M."/>
            <person name="Ramirez L."/>
            <person name="Pisabarro A.G."/>
            <person name="Kuo A."/>
            <person name="Tritt A."/>
            <person name="Lipzen A."/>
            <person name="He G."/>
            <person name="Yan M."/>
            <person name="Ng V."/>
            <person name="Cullen D."/>
            <person name="Martin F."/>
            <person name="Rosso M.-N."/>
            <person name="Henrissat B."/>
            <person name="Hibbett D."/>
            <person name="Martinez A.T."/>
            <person name="Grigoriev I.V."/>
        </authorList>
    </citation>
    <scope>NUCLEOTIDE SEQUENCE</scope>
    <source>
        <strain evidence="7">CIRM-BRFM 674</strain>
    </source>
</reference>
<evidence type="ECO:0000256" key="2">
    <source>
        <dbReference type="ARBA" id="ARBA00022771"/>
    </source>
</evidence>
<organism evidence="7 8">
    <name type="scientific">Pholiota conissans</name>
    <dbReference type="NCBI Taxonomy" id="109636"/>
    <lineage>
        <taxon>Eukaryota</taxon>
        <taxon>Fungi</taxon>
        <taxon>Dikarya</taxon>
        <taxon>Basidiomycota</taxon>
        <taxon>Agaricomycotina</taxon>
        <taxon>Agaricomycetes</taxon>
        <taxon>Agaricomycetidae</taxon>
        <taxon>Agaricales</taxon>
        <taxon>Agaricineae</taxon>
        <taxon>Strophariaceae</taxon>
        <taxon>Pholiota</taxon>
    </lineage>
</organism>
<gene>
    <name evidence="7" type="ORF">BDN70DRAFT_877893</name>
</gene>
<dbReference type="OrthoDB" id="3270372at2759"/>
<evidence type="ECO:0000313" key="7">
    <source>
        <dbReference type="EMBL" id="KAF9480151.1"/>
    </source>
</evidence>
<dbReference type="EMBL" id="MU155199">
    <property type="protein sequence ID" value="KAF9480151.1"/>
    <property type="molecule type" value="Genomic_DNA"/>
</dbReference>
<feature type="region of interest" description="Disordered" evidence="5">
    <location>
        <begin position="351"/>
        <end position="417"/>
    </location>
</feature>
<evidence type="ECO:0000313" key="8">
    <source>
        <dbReference type="Proteomes" id="UP000807469"/>
    </source>
</evidence>
<evidence type="ECO:0000256" key="5">
    <source>
        <dbReference type="SAM" id="MobiDB-lite"/>
    </source>
</evidence>
<keyword evidence="1" id="KW-0479">Metal-binding</keyword>
<accession>A0A9P5Z673</accession>
<sequence>MALVETVDLTPLTGIFSNPEHFPSCARCIFGAATKGILQGQGTAGSKTFWTNFAQDLDFWRSLVRFLFAIRTEEETREILSRLNRCSCKMRDRRVLEYHRFGRVSEGRISTRTCVDGQTSAALLITSLFCDLSTILEQSRVISVAKRTNGKWPTCPQDLMPFGPKNLVDSFIIWLRIIPDLIVVTVANQSIGFCGSLLIPSVITSDLTLHVIEAGRRLFDRTLETIRLRAESRRRATGEAFLDQIRPLMLYFAEFFGPLTILQQAAVIDNCELKAVQVFSLLSCAANDPRLCLELAKLHSANLEDRALMLYHSMKLRIRPLPPILLHPALCNRYRCEFPCERSVTVGVEDEGINRHDNGREGIHDSTGADEKTDGSVGQNQGSGELQKDLEATSENSEFDQEKSGADIEGQTDVDTQERMRHYTKVAMLVLPQIRKARSILNCSTQDCPNSIQSTGREFRRCTGCNVTLYCGEKCQSEAWNAELYPHKFICKVLHKVISVAGSDLIFYDLDSEYRGWDFFPRELLPCVMAKWWWNDAVSMKDLLQIQAWTSHKKLPSAEVCKTECLPGFDDYEATIRELCEFRDATVKAEYLIIDDPMSGTDADFEYLKKSFELISERAKSKAPVAPGYYF</sequence>
<dbReference type="InterPro" id="IPR002893">
    <property type="entry name" value="Znf_MYND"/>
</dbReference>
<keyword evidence="3" id="KW-0862">Zinc</keyword>
<name>A0A9P5Z673_9AGAR</name>
<protein>
    <recommendedName>
        <fullName evidence="6">MYND-type domain-containing protein</fullName>
    </recommendedName>
</protein>
<dbReference type="AlphaFoldDB" id="A0A9P5Z673"/>
<evidence type="ECO:0000256" key="1">
    <source>
        <dbReference type="ARBA" id="ARBA00022723"/>
    </source>
</evidence>
<feature type="domain" description="MYND-type" evidence="6">
    <location>
        <begin position="445"/>
        <end position="491"/>
    </location>
</feature>
<evidence type="ECO:0000256" key="3">
    <source>
        <dbReference type="ARBA" id="ARBA00022833"/>
    </source>
</evidence>
<comment type="caution">
    <text evidence="7">The sequence shown here is derived from an EMBL/GenBank/DDBJ whole genome shotgun (WGS) entry which is preliminary data.</text>
</comment>
<proteinExistence type="predicted"/>
<evidence type="ECO:0000259" key="6">
    <source>
        <dbReference type="PROSITE" id="PS50865"/>
    </source>
</evidence>
<dbReference type="Gene3D" id="6.10.140.2220">
    <property type="match status" value="1"/>
</dbReference>
<feature type="compositionally biased region" description="Basic and acidic residues" evidence="5">
    <location>
        <begin position="352"/>
        <end position="374"/>
    </location>
</feature>
<keyword evidence="8" id="KW-1185">Reference proteome</keyword>
<dbReference type="Pfam" id="PF01753">
    <property type="entry name" value="zf-MYND"/>
    <property type="match status" value="1"/>
</dbReference>
<dbReference type="SUPFAM" id="SSF144232">
    <property type="entry name" value="HIT/MYND zinc finger-like"/>
    <property type="match status" value="1"/>
</dbReference>
<dbReference type="GO" id="GO:0008270">
    <property type="term" value="F:zinc ion binding"/>
    <property type="evidence" value="ECO:0007669"/>
    <property type="project" value="UniProtKB-KW"/>
</dbReference>